<dbReference type="Proteomes" id="UP000783213">
    <property type="component" value="Unassembled WGS sequence"/>
</dbReference>
<organism evidence="2 3">
    <name type="scientific">Botrytis deweyae</name>
    <dbReference type="NCBI Taxonomy" id="2478750"/>
    <lineage>
        <taxon>Eukaryota</taxon>
        <taxon>Fungi</taxon>
        <taxon>Dikarya</taxon>
        <taxon>Ascomycota</taxon>
        <taxon>Pezizomycotina</taxon>
        <taxon>Leotiomycetes</taxon>
        <taxon>Helotiales</taxon>
        <taxon>Sclerotiniaceae</taxon>
        <taxon>Botrytis</taxon>
    </lineage>
</organism>
<dbReference type="GeneID" id="62235015"/>
<keyword evidence="3" id="KW-1185">Reference proteome</keyword>
<dbReference type="EMBL" id="RCSX01000021">
    <property type="protein sequence ID" value="KAF7922031.1"/>
    <property type="molecule type" value="Genomic_DNA"/>
</dbReference>
<name>A0ABQ7IEV3_9HELO</name>
<keyword evidence="1" id="KW-0175">Coiled coil</keyword>
<proteinExistence type="predicted"/>
<evidence type="ECO:0000256" key="1">
    <source>
        <dbReference type="SAM" id="Coils"/>
    </source>
</evidence>
<evidence type="ECO:0000313" key="2">
    <source>
        <dbReference type="EMBL" id="KAF7922031.1"/>
    </source>
</evidence>
<gene>
    <name evidence="2" type="ORF">EAE98_008242</name>
</gene>
<protein>
    <submittedName>
        <fullName evidence="2">Uncharacterized protein</fullName>
    </submittedName>
</protein>
<reference evidence="2 3" key="1">
    <citation type="journal article" date="2020" name="Genome Biol. Evol.">
        <title>Comparative genomics of Sclerotiniaceae.</title>
        <authorList>
            <person name="Valero Jimenez C.A."/>
            <person name="Steentjes M."/>
            <person name="Scholten O.E."/>
            <person name="Van Kan J.A.L."/>
        </authorList>
    </citation>
    <scope>NUCLEOTIDE SEQUENCE [LARGE SCALE GENOMIC DNA]</scope>
    <source>
        <strain evidence="2 3">B1</strain>
    </source>
</reference>
<sequence>MCRSIYSLAFCGHEFISGKQKCESYLAWEAAWDQKSAPPPVCSTPAADPHDVKTFDYNCYECKPRFNTFRLDMVERRDDASLIRRDMDKAIVAAGGAYTGKQRYEMLKRFEDYNHAIEMMFEDVEHEFHGTHNVLDRVRGEAESAKKEVAEWKERYAQLLWDKKTHATMNKSSEALGQGCTHPSVDYKCSF</sequence>
<accession>A0ABQ7IEV3</accession>
<feature type="coiled-coil region" evidence="1">
    <location>
        <begin position="135"/>
        <end position="162"/>
    </location>
</feature>
<evidence type="ECO:0000313" key="3">
    <source>
        <dbReference type="Proteomes" id="UP000783213"/>
    </source>
</evidence>
<dbReference type="RefSeq" id="XP_038807731.1">
    <property type="nucleotide sequence ID" value="XM_038955865.1"/>
</dbReference>
<comment type="caution">
    <text evidence="2">The sequence shown here is derived from an EMBL/GenBank/DDBJ whole genome shotgun (WGS) entry which is preliminary data.</text>
</comment>